<name>A0A1Z3N7Z3_BDEBC</name>
<gene>
    <name evidence="2" type="ORF">B9G79_08455</name>
</gene>
<proteinExistence type="predicted"/>
<dbReference type="EMBL" id="CP020946">
    <property type="protein sequence ID" value="ASD63602.1"/>
    <property type="molecule type" value="Genomic_DNA"/>
</dbReference>
<dbReference type="AlphaFoldDB" id="A0A1Z3N7Z3"/>
<keyword evidence="1" id="KW-0812">Transmembrane</keyword>
<accession>A0A1Z3N7Z3</accession>
<evidence type="ECO:0000313" key="2">
    <source>
        <dbReference type="EMBL" id="ASD63602.1"/>
    </source>
</evidence>
<feature type="transmembrane region" description="Helical" evidence="1">
    <location>
        <begin position="43"/>
        <end position="61"/>
    </location>
</feature>
<evidence type="ECO:0000313" key="3">
    <source>
        <dbReference type="Proteomes" id="UP000197003"/>
    </source>
</evidence>
<organism evidence="2 3">
    <name type="scientific">Bdellovibrio bacteriovorus</name>
    <dbReference type="NCBI Taxonomy" id="959"/>
    <lineage>
        <taxon>Bacteria</taxon>
        <taxon>Pseudomonadati</taxon>
        <taxon>Bdellovibrionota</taxon>
        <taxon>Bdellovibrionia</taxon>
        <taxon>Bdellovibrionales</taxon>
        <taxon>Pseudobdellovibrionaceae</taxon>
        <taxon>Bdellovibrio</taxon>
    </lineage>
</organism>
<dbReference type="Proteomes" id="UP000197003">
    <property type="component" value="Chromosome"/>
</dbReference>
<keyword evidence="1" id="KW-1133">Transmembrane helix</keyword>
<sequence length="199" mass="21577">MRKRASAAPFWLLIASGKAHPLLMGLNIGNEFFPERSVMKKLVFLVIGLLVAAGGAGAQTAKPSLAERAQKLSAHLKAVQGQLIYADHEEVRDSLDRLELVLSRYQNSEVRSALACISDGNADLFERFKPTNLDTGTVFGGGTSKKNCETLIEQATENFMCVSDGNADLFEKFVLHDIKRARSIGGGTTLKNCLAAIPR</sequence>
<protein>
    <submittedName>
        <fullName evidence="2">Uncharacterized protein</fullName>
    </submittedName>
</protein>
<reference evidence="2 3" key="1">
    <citation type="submission" date="2017-04" db="EMBL/GenBank/DDBJ databases">
        <title>Whole genome sequence of Bdellovibrio bacteriovorus strain SSB218315.</title>
        <authorList>
            <person name="Oyedara O."/>
            <person name="Rodriguez-Perez M.A."/>
        </authorList>
    </citation>
    <scope>NUCLEOTIDE SEQUENCE [LARGE SCALE GENOMIC DNA]</scope>
    <source>
        <strain evidence="2 3">SSB218315</strain>
    </source>
</reference>
<keyword evidence="1" id="KW-0472">Membrane</keyword>
<evidence type="ECO:0000256" key="1">
    <source>
        <dbReference type="SAM" id="Phobius"/>
    </source>
</evidence>